<dbReference type="EMBL" id="JBHSOC010000011">
    <property type="protein sequence ID" value="MFC5641388.1"/>
    <property type="molecule type" value="Genomic_DNA"/>
</dbReference>
<gene>
    <name evidence="1" type="ORF">ACFPZF_08430</name>
</gene>
<proteinExistence type="predicted"/>
<evidence type="ECO:0000313" key="2">
    <source>
        <dbReference type="Proteomes" id="UP001596066"/>
    </source>
</evidence>
<dbReference type="Pfam" id="PF13289">
    <property type="entry name" value="SIR2_2"/>
    <property type="match status" value="1"/>
</dbReference>
<accession>A0ABW0V7B0</accession>
<comment type="caution">
    <text evidence="1">The sequence shown here is derived from an EMBL/GenBank/DDBJ whole genome shotgun (WGS) entry which is preliminary data.</text>
</comment>
<organism evidence="1 2">
    <name type="scientific">Kitasatospora cinereorecta</name>
    <dbReference type="NCBI Taxonomy" id="285560"/>
    <lineage>
        <taxon>Bacteria</taxon>
        <taxon>Bacillati</taxon>
        <taxon>Actinomycetota</taxon>
        <taxon>Actinomycetes</taxon>
        <taxon>Kitasatosporales</taxon>
        <taxon>Streptomycetaceae</taxon>
        <taxon>Kitasatospora</taxon>
    </lineage>
</organism>
<dbReference type="SUPFAM" id="SSF52467">
    <property type="entry name" value="DHS-like NAD/FAD-binding domain"/>
    <property type="match status" value="1"/>
</dbReference>
<protein>
    <submittedName>
        <fullName evidence="1">SIR2 family protein</fullName>
    </submittedName>
</protein>
<dbReference type="Proteomes" id="UP001596066">
    <property type="component" value="Unassembled WGS sequence"/>
</dbReference>
<keyword evidence="2" id="KW-1185">Reference proteome</keyword>
<dbReference type="RefSeq" id="WP_346143473.1">
    <property type="nucleotide sequence ID" value="NZ_BAAAUA010000013.1"/>
</dbReference>
<evidence type="ECO:0000313" key="1">
    <source>
        <dbReference type="EMBL" id="MFC5641388.1"/>
    </source>
</evidence>
<name>A0ABW0V7B0_9ACTN</name>
<sequence length="312" mass="34672">MTTGVPYGLIAKRLRDGLVVPFLGAAASSAGVTEDGGGILPTGCQLAEQLITEWEGYPGRIGDPLTRVAQYYAESAAGRYTVFTRFRQLFFEEQLVHGPAPTASLLARIEPPENSPFLIITTNYDCQVEKALEQNGRDYVVVIQDSSPDTANELQVWESGGASFKGIERGDLRLSAYKGKTLVYKLHGGFATRLAEDLDTLVVTEADYIRFLASVSSETVPPNSITRHLLEHRQILFLGYSMEDWNLRVILYKLQQLQPTGMEKSWGVRRGVGPLEKDFWSKRDVELYDMDLAEFVEKLSKRLQEEVAGGSA</sequence>
<reference evidence="2" key="1">
    <citation type="journal article" date="2019" name="Int. J. Syst. Evol. Microbiol.">
        <title>The Global Catalogue of Microorganisms (GCM) 10K type strain sequencing project: providing services to taxonomists for standard genome sequencing and annotation.</title>
        <authorList>
            <consortium name="The Broad Institute Genomics Platform"/>
            <consortium name="The Broad Institute Genome Sequencing Center for Infectious Disease"/>
            <person name="Wu L."/>
            <person name="Ma J."/>
        </authorList>
    </citation>
    <scope>NUCLEOTIDE SEQUENCE [LARGE SCALE GENOMIC DNA]</scope>
    <source>
        <strain evidence="2">CGMCC 4.1622</strain>
    </source>
</reference>
<dbReference type="InterPro" id="IPR029035">
    <property type="entry name" value="DHS-like_NAD/FAD-binding_dom"/>
</dbReference>